<organism evidence="3">
    <name type="scientific">Herbiconiux sp. A18JL235</name>
    <dbReference type="NCBI Taxonomy" id="3152363"/>
    <lineage>
        <taxon>Bacteria</taxon>
        <taxon>Bacillati</taxon>
        <taxon>Actinomycetota</taxon>
        <taxon>Actinomycetes</taxon>
        <taxon>Micrococcales</taxon>
        <taxon>Microbacteriaceae</taxon>
        <taxon>Herbiconiux</taxon>
    </lineage>
</organism>
<name>A0AB39BE04_9MICO</name>
<dbReference type="InterPro" id="IPR007374">
    <property type="entry name" value="ASCH_domain"/>
</dbReference>
<reference evidence="3" key="1">
    <citation type="submission" date="2024-05" db="EMBL/GenBank/DDBJ databases">
        <title>Herbiconiux sp. A18JL235.</title>
        <authorList>
            <person name="Zhang G."/>
        </authorList>
    </citation>
    <scope>NUCLEOTIDE SEQUENCE</scope>
    <source>
        <strain evidence="3">A18JL235</strain>
    </source>
</reference>
<dbReference type="RefSeq" id="WP_368497033.1">
    <property type="nucleotide sequence ID" value="NZ_CP162511.1"/>
</dbReference>
<accession>A0AB39BE04</accession>
<proteinExistence type="predicted"/>
<dbReference type="PANTHER" id="PTHR39203:SF1">
    <property type="entry name" value="CYTOPLASMIC PROTEIN"/>
    <property type="match status" value="1"/>
</dbReference>
<feature type="domain" description="ASCH" evidence="2">
    <location>
        <begin position="27"/>
        <end position="85"/>
    </location>
</feature>
<dbReference type="InterPro" id="IPR015947">
    <property type="entry name" value="PUA-like_sf"/>
</dbReference>
<dbReference type="AlphaFoldDB" id="A0AB39BE04"/>
<feature type="region of interest" description="Disordered" evidence="1">
    <location>
        <begin position="90"/>
        <end position="114"/>
    </location>
</feature>
<protein>
    <submittedName>
        <fullName evidence="3">ASCH domain-containing protein</fullName>
    </submittedName>
</protein>
<dbReference type="PANTHER" id="PTHR39203">
    <property type="entry name" value="CYTOPLASMIC PROTEIN-RELATED"/>
    <property type="match status" value="1"/>
</dbReference>
<dbReference type="Pfam" id="PF04266">
    <property type="entry name" value="ASCH"/>
    <property type="match status" value="1"/>
</dbReference>
<evidence type="ECO:0000259" key="2">
    <source>
        <dbReference type="Pfam" id="PF04266"/>
    </source>
</evidence>
<dbReference type="EMBL" id="CP162511">
    <property type="protein sequence ID" value="XDI04628.1"/>
    <property type="molecule type" value="Genomic_DNA"/>
</dbReference>
<dbReference type="InterPro" id="IPR009326">
    <property type="entry name" value="DUF984"/>
</dbReference>
<evidence type="ECO:0000313" key="3">
    <source>
        <dbReference type="EMBL" id="XDI04628.1"/>
    </source>
</evidence>
<evidence type="ECO:0000256" key="1">
    <source>
        <dbReference type="SAM" id="MobiDB-lite"/>
    </source>
</evidence>
<gene>
    <name evidence="3" type="ORF">ABFY20_14980</name>
</gene>
<dbReference type="Gene3D" id="3.10.400.10">
    <property type="entry name" value="Sulfate adenylyltransferase"/>
    <property type="match status" value="1"/>
</dbReference>
<sequence length="114" mass="12586">MTWDASGCDTAINHLPVIEFAFPGPVRDRIVTAILAGEKTATSSLLQEYDAPGERLPVIGDRGAVIDSRSARVGIIRVVDVRVVALGDPPSLLTPPRRRPSIRERRDGWRHRPR</sequence>
<dbReference type="SUPFAM" id="SSF88697">
    <property type="entry name" value="PUA domain-like"/>
    <property type="match status" value="1"/>
</dbReference>